<dbReference type="AlphaFoldDB" id="A0LLI3"/>
<dbReference type="eggNOG" id="ENOG503194H">
    <property type="taxonomic scope" value="Bacteria"/>
</dbReference>
<dbReference type="Pfam" id="PF12953">
    <property type="entry name" value="DUF3842"/>
    <property type="match status" value="1"/>
</dbReference>
<sequence length="144" mass="14978">MIRIAVIDGQGGGIGATVIKRIKEVYGERVEVWALGTNAIATSQMMKARANRGATGENAVCHCAGRVDVIVGAVSILLAHSMMGEVTPAMVNAVGASKAHKLILPLTQEPLTVVGAGREPLPHLVDKLVVEHLARHVPPGAEPA</sequence>
<reference evidence="1 2" key="1">
    <citation type="submission" date="2006-10" db="EMBL/GenBank/DDBJ databases">
        <title>Complete sequence of Syntrophobacter fumaroxidans MPOB.</title>
        <authorList>
            <consortium name="US DOE Joint Genome Institute"/>
            <person name="Copeland A."/>
            <person name="Lucas S."/>
            <person name="Lapidus A."/>
            <person name="Barry K."/>
            <person name="Detter J.C."/>
            <person name="Glavina del Rio T."/>
            <person name="Hammon N."/>
            <person name="Israni S."/>
            <person name="Pitluck S."/>
            <person name="Goltsman E.G."/>
            <person name="Martinez M."/>
            <person name="Schmutz J."/>
            <person name="Larimer F."/>
            <person name="Land M."/>
            <person name="Hauser L."/>
            <person name="Kyrpides N."/>
            <person name="Kim E."/>
            <person name="Boone D.R."/>
            <person name="Brockman F."/>
            <person name="Culley D."/>
            <person name="Ferry J."/>
            <person name="Gunsalus R."/>
            <person name="McInerney M.J."/>
            <person name="Morrison M."/>
            <person name="Plugge C."/>
            <person name="Rohlin L."/>
            <person name="Scholten J."/>
            <person name="Sieber J."/>
            <person name="Stams A.J.M."/>
            <person name="Worm P."/>
            <person name="Henstra A.M."/>
            <person name="Richardson P."/>
        </authorList>
    </citation>
    <scope>NUCLEOTIDE SEQUENCE [LARGE SCALE GENOMIC DNA]</scope>
    <source>
        <strain evidence="2">DSM 10017 / MPOB</strain>
    </source>
</reference>
<dbReference type="RefSeq" id="WP_011699452.1">
    <property type="nucleotide sequence ID" value="NC_008554.1"/>
</dbReference>
<evidence type="ECO:0000313" key="2">
    <source>
        <dbReference type="Proteomes" id="UP000001784"/>
    </source>
</evidence>
<name>A0LLI3_SYNFM</name>
<evidence type="ECO:0000313" key="1">
    <source>
        <dbReference type="EMBL" id="ABK18285.1"/>
    </source>
</evidence>
<evidence type="ECO:0008006" key="3">
    <source>
        <dbReference type="Google" id="ProtNLM"/>
    </source>
</evidence>
<dbReference type="KEGG" id="sfu:Sfum_2607"/>
<keyword evidence="2" id="KW-1185">Reference proteome</keyword>
<dbReference type="InterPro" id="IPR024208">
    <property type="entry name" value="DUF3842"/>
</dbReference>
<dbReference type="STRING" id="335543.Sfum_2607"/>
<organism evidence="1 2">
    <name type="scientific">Syntrophobacter fumaroxidans (strain DSM 10017 / MPOB)</name>
    <dbReference type="NCBI Taxonomy" id="335543"/>
    <lineage>
        <taxon>Bacteria</taxon>
        <taxon>Pseudomonadati</taxon>
        <taxon>Thermodesulfobacteriota</taxon>
        <taxon>Syntrophobacteria</taxon>
        <taxon>Syntrophobacterales</taxon>
        <taxon>Syntrophobacteraceae</taxon>
        <taxon>Syntrophobacter</taxon>
    </lineage>
</organism>
<dbReference type="InParanoid" id="A0LLI3"/>
<accession>A0LLI3</accession>
<gene>
    <name evidence="1" type="ordered locus">Sfum_2607</name>
</gene>
<dbReference type="HOGENOM" id="CLU_130373_0_0_7"/>
<dbReference type="Proteomes" id="UP000001784">
    <property type="component" value="Chromosome"/>
</dbReference>
<dbReference type="EMBL" id="CP000478">
    <property type="protein sequence ID" value="ABK18285.1"/>
    <property type="molecule type" value="Genomic_DNA"/>
</dbReference>
<proteinExistence type="predicted"/>
<protein>
    <recommendedName>
        <fullName evidence="3">DUF3842 family protein</fullName>
    </recommendedName>
</protein>